<dbReference type="Proteomes" id="UP000315252">
    <property type="component" value="Unassembled WGS sequence"/>
</dbReference>
<dbReference type="PANTHER" id="PTHR21716:SF53">
    <property type="entry name" value="PERMEASE PERM-RELATED"/>
    <property type="match status" value="1"/>
</dbReference>
<feature type="transmembrane region" description="Helical" evidence="9">
    <location>
        <begin position="12"/>
        <end position="41"/>
    </location>
</feature>
<evidence type="ECO:0000256" key="7">
    <source>
        <dbReference type="ARBA" id="ARBA00023136"/>
    </source>
</evidence>
<keyword evidence="4" id="KW-1003">Cell membrane</keyword>
<comment type="caution">
    <text evidence="10">The sequence shown here is derived from an EMBL/GenBank/DDBJ whole genome shotgun (WGS) entry which is preliminary data.</text>
</comment>
<dbReference type="GO" id="GO:0005886">
    <property type="term" value="C:plasma membrane"/>
    <property type="evidence" value="ECO:0007669"/>
    <property type="project" value="UniProtKB-SubCell"/>
</dbReference>
<feature type="region of interest" description="Disordered" evidence="8">
    <location>
        <begin position="359"/>
        <end position="383"/>
    </location>
</feature>
<evidence type="ECO:0000313" key="11">
    <source>
        <dbReference type="Proteomes" id="UP000315252"/>
    </source>
</evidence>
<dbReference type="InterPro" id="IPR002549">
    <property type="entry name" value="AI-2E-like"/>
</dbReference>
<dbReference type="AlphaFoldDB" id="A0A545TTW2"/>
<evidence type="ECO:0000256" key="8">
    <source>
        <dbReference type="SAM" id="MobiDB-lite"/>
    </source>
</evidence>
<evidence type="ECO:0000256" key="3">
    <source>
        <dbReference type="ARBA" id="ARBA00022448"/>
    </source>
</evidence>
<organism evidence="10 11">
    <name type="scientific">Denitrobaculum tricleocarpae</name>
    <dbReference type="NCBI Taxonomy" id="2591009"/>
    <lineage>
        <taxon>Bacteria</taxon>
        <taxon>Pseudomonadati</taxon>
        <taxon>Pseudomonadota</taxon>
        <taxon>Alphaproteobacteria</taxon>
        <taxon>Rhodospirillales</taxon>
        <taxon>Rhodospirillaceae</taxon>
        <taxon>Denitrobaculum</taxon>
    </lineage>
</organism>
<evidence type="ECO:0000256" key="9">
    <source>
        <dbReference type="SAM" id="Phobius"/>
    </source>
</evidence>
<keyword evidence="3" id="KW-0813">Transport</keyword>
<evidence type="ECO:0000256" key="2">
    <source>
        <dbReference type="ARBA" id="ARBA00009773"/>
    </source>
</evidence>
<evidence type="ECO:0000256" key="6">
    <source>
        <dbReference type="ARBA" id="ARBA00022989"/>
    </source>
</evidence>
<name>A0A545TTW2_9PROT</name>
<keyword evidence="6 9" id="KW-1133">Transmembrane helix</keyword>
<feature type="transmembrane region" description="Helical" evidence="9">
    <location>
        <begin position="61"/>
        <end position="82"/>
    </location>
</feature>
<proteinExistence type="inferred from homology"/>
<sequence length="383" mass="40579">MTAERQIRFWFFGLLVFLILLFFLSSVLLPFVAGMAIAYLLDPVCDKLEAMGASRTIATSIVTLIFLVVVLLVILLLVPLIVGQAARLLENLPGYLEFARAKVATLLTMIEMRVDDQMLEKLRSAVLGSADNVFSWLTTAFVGVLSGGVAVVNLLSLMVITPVVSFYLLRDWDKIVERVDGWLPRDHAEQIRELVKEVDSTLSGFLRGQGTVCLILGAFYAIGLSIAGLDFGLIVGMTAGILSIVPYVGSIVGLALSVGLALGQFDSLTPVIAVAAVFFAGQMLEGYILTPNLVGDKVGLHPVWLIFGLLAGGTLFGFVGILLAVPVAAVIGVGVRFGLGQYLSSHYYQGTGRAAAQEPAASAAAADAPSAAPEASSEEKAES</sequence>
<comment type="similarity">
    <text evidence="2">Belongs to the autoinducer-2 exporter (AI-2E) (TC 2.A.86) family.</text>
</comment>
<evidence type="ECO:0000256" key="1">
    <source>
        <dbReference type="ARBA" id="ARBA00004651"/>
    </source>
</evidence>
<feature type="transmembrane region" description="Helical" evidence="9">
    <location>
        <begin position="270"/>
        <end position="290"/>
    </location>
</feature>
<feature type="transmembrane region" description="Helical" evidence="9">
    <location>
        <begin position="212"/>
        <end position="235"/>
    </location>
</feature>
<keyword evidence="7 9" id="KW-0472">Membrane</keyword>
<feature type="compositionally biased region" description="Low complexity" evidence="8">
    <location>
        <begin position="359"/>
        <end position="375"/>
    </location>
</feature>
<reference evidence="10 11" key="1">
    <citation type="submission" date="2019-06" db="EMBL/GenBank/DDBJ databases">
        <title>Whole genome sequence for Rhodospirillaceae sp. R148.</title>
        <authorList>
            <person name="Wang G."/>
        </authorList>
    </citation>
    <scope>NUCLEOTIDE SEQUENCE [LARGE SCALE GENOMIC DNA]</scope>
    <source>
        <strain evidence="10 11">R148</strain>
    </source>
</reference>
<protein>
    <submittedName>
        <fullName evidence="10">AI-2E family transporter</fullName>
    </submittedName>
</protein>
<feature type="transmembrane region" description="Helical" evidence="9">
    <location>
        <begin position="241"/>
        <end position="263"/>
    </location>
</feature>
<comment type="subcellular location">
    <subcellularLocation>
        <location evidence="1">Cell membrane</location>
        <topology evidence="1">Multi-pass membrane protein</topology>
    </subcellularLocation>
</comment>
<dbReference type="OrthoDB" id="5792512at2"/>
<dbReference type="RefSeq" id="WP_142896376.1">
    <property type="nucleotide sequence ID" value="NZ_ML660054.1"/>
</dbReference>
<feature type="transmembrane region" description="Helical" evidence="9">
    <location>
        <begin position="302"/>
        <end position="335"/>
    </location>
</feature>
<keyword evidence="5 9" id="KW-0812">Transmembrane</keyword>
<evidence type="ECO:0000313" key="10">
    <source>
        <dbReference type="EMBL" id="TQV80662.1"/>
    </source>
</evidence>
<evidence type="ECO:0000256" key="5">
    <source>
        <dbReference type="ARBA" id="ARBA00022692"/>
    </source>
</evidence>
<gene>
    <name evidence="10" type="ORF">FKG95_10905</name>
</gene>
<dbReference type="Pfam" id="PF01594">
    <property type="entry name" value="AI-2E_transport"/>
    <property type="match status" value="1"/>
</dbReference>
<dbReference type="EMBL" id="VHSH01000003">
    <property type="protein sequence ID" value="TQV80662.1"/>
    <property type="molecule type" value="Genomic_DNA"/>
</dbReference>
<keyword evidence="11" id="KW-1185">Reference proteome</keyword>
<dbReference type="GO" id="GO:0055085">
    <property type="term" value="P:transmembrane transport"/>
    <property type="evidence" value="ECO:0007669"/>
    <property type="project" value="TreeGrafter"/>
</dbReference>
<dbReference type="PANTHER" id="PTHR21716">
    <property type="entry name" value="TRANSMEMBRANE PROTEIN"/>
    <property type="match status" value="1"/>
</dbReference>
<feature type="transmembrane region" description="Helical" evidence="9">
    <location>
        <begin position="150"/>
        <end position="169"/>
    </location>
</feature>
<accession>A0A545TTW2</accession>
<evidence type="ECO:0000256" key="4">
    <source>
        <dbReference type="ARBA" id="ARBA00022475"/>
    </source>
</evidence>